<dbReference type="EMBL" id="BK015870">
    <property type="protein sequence ID" value="DAD70777.1"/>
    <property type="molecule type" value="Genomic_DNA"/>
</dbReference>
<organism evidence="1">
    <name type="scientific">Siphoviridae sp. ctKcB20</name>
    <dbReference type="NCBI Taxonomy" id="2827568"/>
    <lineage>
        <taxon>Viruses</taxon>
        <taxon>Duplodnaviria</taxon>
        <taxon>Heunggongvirae</taxon>
        <taxon>Uroviricota</taxon>
        <taxon>Caudoviricetes</taxon>
    </lineage>
</organism>
<name>A0A8S5LLE7_9CAUD</name>
<evidence type="ECO:0000313" key="1">
    <source>
        <dbReference type="EMBL" id="DAD70777.1"/>
    </source>
</evidence>
<accession>A0A8S5LLE7</accession>
<sequence>MLYNWQDVANPVEFLGNGGEWLLQIVGNPQTDYESNYGMGIQRMTAEWVQTGNPKEKADLYANGLIPRED</sequence>
<protein>
    <submittedName>
        <fullName evidence="1">Uncharacterized protein</fullName>
    </submittedName>
</protein>
<reference evidence="1" key="1">
    <citation type="journal article" date="2021" name="Proc. Natl. Acad. Sci. U.S.A.">
        <title>A Catalog of Tens of Thousands of Viruses from Human Metagenomes Reveals Hidden Associations with Chronic Diseases.</title>
        <authorList>
            <person name="Tisza M.J."/>
            <person name="Buck C.B."/>
        </authorList>
    </citation>
    <scope>NUCLEOTIDE SEQUENCE</scope>
    <source>
        <strain evidence="1">CtKcB20</strain>
    </source>
</reference>
<proteinExistence type="predicted"/>